<dbReference type="Proteomes" id="UP000282613">
    <property type="component" value="Unassembled WGS sequence"/>
</dbReference>
<name>A0A0R3VXV2_TAEAS</name>
<evidence type="ECO:0000256" key="4">
    <source>
        <dbReference type="PROSITE-ProRule" id="PRU00042"/>
    </source>
</evidence>
<dbReference type="Pfam" id="PF00096">
    <property type="entry name" value="zf-C2H2"/>
    <property type="match status" value="3"/>
</dbReference>
<evidence type="ECO:0000313" key="9">
    <source>
        <dbReference type="Proteomes" id="UP000282613"/>
    </source>
</evidence>
<gene>
    <name evidence="8" type="ORF">TASK_LOCUS2247</name>
</gene>
<sequence>MLQLLLLPLDFAIASILGLSPTLRELPKPPNLNAKDEVTYACESRRFSSFDIASLLSSPSSATTVNSFSTFSVHHYNTSSTSQPDSGDNEQVLAIDMPTLYPLLPATSSLTSSVNAVVTPSQSQPLPVNYDATTPLHLYAHSLPLLPVDTTLQTAYLTSCYCLYSANLLNLLNTSVSNPTNKAPDFLTSRVAGNTTDSGENDDDKNDNRVGPFTNSAEKANDEEGGEEVGEEEEEEVEEEERAAWKCQKCNKTYNSSASLRMHKRSHSRSWKCHYCEKAFSRNWLLEGHERTHTGEKPFVCPTCQRAFADRSNMRAHMQTHLTVKRCRCPNCPRSFTRRSLLIRHVEKCTFSTAAANDAPTTSTDNAPHDLDSINSTTRDKALELPSCQNLCIY</sequence>
<dbReference type="STRING" id="60517.A0A0R3VXV2"/>
<keyword evidence="6" id="KW-0732">Signal</keyword>
<evidence type="ECO:0000256" key="5">
    <source>
        <dbReference type="SAM" id="MobiDB-lite"/>
    </source>
</evidence>
<dbReference type="EMBL" id="UYRS01001274">
    <property type="protein sequence ID" value="VDK24645.1"/>
    <property type="molecule type" value="Genomic_DNA"/>
</dbReference>
<dbReference type="GO" id="GO:0000981">
    <property type="term" value="F:DNA-binding transcription factor activity, RNA polymerase II-specific"/>
    <property type="evidence" value="ECO:0007669"/>
    <property type="project" value="TreeGrafter"/>
</dbReference>
<keyword evidence="2 4" id="KW-0863">Zinc-finger</keyword>
<keyword evidence="9" id="KW-1185">Reference proteome</keyword>
<dbReference type="PROSITE" id="PS50157">
    <property type="entry name" value="ZINC_FINGER_C2H2_2"/>
    <property type="match status" value="3"/>
</dbReference>
<evidence type="ECO:0000256" key="2">
    <source>
        <dbReference type="ARBA" id="ARBA00022771"/>
    </source>
</evidence>
<feature type="domain" description="C2H2-type" evidence="7">
    <location>
        <begin position="245"/>
        <end position="272"/>
    </location>
</feature>
<reference evidence="8 9" key="2">
    <citation type="submission" date="2018-11" db="EMBL/GenBank/DDBJ databases">
        <authorList>
            <consortium name="Pathogen Informatics"/>
        </authorList>
    </citation>
    <scope>NUCLEOTIDE SEQUENCE [LARGE SCALE GENOMIC DNA]</scope>
</reference>
<dbReference type="AlphaFoldDB" id="A0A0R3VXV2"/>
<dbReference type="SUPFAM" id="SSF57667">
    <property type="entry name" value="beta-beta-alpha zinc fingers"/>
    <property type="match status" value="3"/>
</dbReference>
<keyword evidence="1" id="KW-0479">Metal-binding</keyword>
<feature type="domain" description="C2H2-type" evidence="7">
    <location>
        <begin position="299"/>
        <end position="326"/>
    </location>
</feature>
<dbReference type="PANTHER" id="PTHR23235">
    <property type="entry name" value="KRUEPPEL-LIKE TRANSCRIPTION FACTOR"/>
    <property type="match status" value="1"/>
</dbReference>
<organism evidence="10">
    <name type="scientific">Taenia asiatica</name>
    <name type="common">Asian tapeworm</name>
    <dbReference type="NCBI Taxonomy" id="60517"/>
    <lineage>
        <taxon>Eukaryota</taxon>
        <taxon>Metazoa</taxon>
        <taxon>Spiralia</taxon>
        <taxon>Lophotrochozoa</taxon>
        <taxon>Platyhelminthes</taxon>
        <taxon>Cestoda</taxon>
        <taxon>Eucestoda</taxon>
        <taxon>Cyclophyllidea</taxon>
        <taxon>Taeniidae</taxon>
        <taxon>Taenia</taxon>
    </lineage>
</organism>
<dbReference type="GO" id="GO:0008270">
    <property type="term" value="F:zinc ion binding"/>
    <property type="evidence" value="ECO:0007669"/>
    <property type="project" value="UniProtKB-KW"/>
</dbReference>
<dbReference type="InterPro" id="IPR013087">
    <property type="entry name" value="Znf_C2H2_type"/>
</dbReference>
<dbReference type="Pfam" id="PF13912">
    <property type="entry name" value="zf-C2H2_6"/>
    <property type="match status" value="1"/>
</dbReference>
<dbReference type="WBParaSite" id="TASK_0000224601-mRNA-1">
    <property type="protein sequence ID" value="TASK_0000224601-mRNA-1"/>
    <property type="gene ID" value="TASK_0000224601"/>
</dbReference>
<dbReference type="PROSITE" id="PS00028">
    <property type="entry name" value="ZINC_FINGER_C2H2_1"/>
    <property type="match status" value="3"/>
</dbReference>
<dbReference type="SMART" id="SM00355">
    <property type="entry name" value="ZnF_C2H2"/>
    <property type="match status" value="4"/>
</dbReference>
<dbReference type="InterPro" id="IPR036236">
    <property type="entry name" value="Znf_C2H2_sf"/>
</dbReference>
<evidence type="ECO:0000256" key="1">
    <source>
        <dbReference type="ARBA" id="ARBA00022723"/>
    </source>
</evidence>
<dbReference type="Gene3D" id="3.30.160.60">
    <property type="entry name" value="Classic Zinc Finger"/>
    <property type="match status" value="2"/>
</dbReference>
<accession>A0A0R3VXV2</accession>
<feature type="signal peptide" evidence="6">
    <location>
        <begin position="1"/>
        <end position="18"/>
    </location>
</feature>
<evidence type="ECO:0000313" key="10">
    <source>
        <dbReference type="WBParaSite" id="TASK_0000224601-mRNA-1"/>
    </source>
</evidence>
<feature type="region of interest" description="Disordered" evidence="5">
    <location>
        <begin position="179"/>
        <end position="238"/>
    </location>
</feature>
<evidence type="ECO:0000313" key="8">
    <source>
        <dbReference type="EMBL" id="VDK24645.1"/>
    </source>
</evidence>
<keyword evidence="3" id="KW-0862">Zinc</keyword>
<dbReference type="OrthoDB" id="654211at2759"/>
<evidence type="ECO:0000256" key="6">
    <source>
        <dbReference type="SAM" id="SignalP"/>
    </source>
</evidence>
<protein>
    <submittedName>
        <fullName evidence="10">Zinc finger protein</fullName>
    </submittedName>
</protein>
<evidence type="ECO:0000259" key="7">
    <source>
        <dbReference type="PROSITE" id="PS50157"/>
    </source>
</evidence>
<feature type="compositionally biased region" description="Acidic residues" evidence="5">
    <location>
        <begin position="221"/>
        <end position="238"/>
    </location>
</feature>
<reference evidence="10" key="1">
    <citation type="submission" date="2017-02" db="UniProtKB">
        <authorList>
            <consortium name="WormBaseParasite"/>
        </authorList>
    </citation>
    <scope>IDENTIFICATION</scope>
</reference>
<feature type="chain" id="PRO_5043132450" evidence="6">
    <location>
        <begin position="19"/>
        <end position="394"/>
    </location>
</feature>
<dbReference type="FunFam" id="3.30.160.60:FF:000693">
    <property type="entry name" value="Snail family zinc finger 1a"/>
    <property type="match status" value="1"/>
</dbReference>
<dbReference type="PANTHER" id="PTHR23235:SF176">
    <property type="entry name" value="C2H2-TYPE DOMAIN-CONTAINING PROTEIN"/>
    <property type="match status" value="1"/>
</dbReference>
<dbReference type="GO" id="GO:0000978">
    <property type="term" value="F:RNA polymerase II cis-regulatory region sequence-specific DNA binding"/>
    <property type="evidence" value="ECO:0007669"/>
    <property type="project" value="TreeGrafter"/>
</dbReference>
<proteinExistence type="predicted"/>
<feature type="domain" description="C2H2-type" evidence="7">
    <location>
        <begin position="271"/>
        <end position="298"/>
    </location>
</feature>
<evidence type="ECO:0000256" key="3">
    <source>
        <dbReference type="ARBA" id="ARBA00022833"/>
    </source>
</evidence>